<evidence type="ECO:0000256" key="1">
    <source>
        <dbReference type="SAM" id="MobiDB-lite"/>
    </source>
</evidence>
<feature type="domain" description="Type VI secretion system IcmF C-terminal" evidence="3">
    <location>
        <begin position="1086"/>
        <end position="1190"/>
    </location>
</feature>
<dbReference type="InterPro" id="IPR017731">
    <property type="entry name" value="TssM1-like"/>
</dbReference>
<dbReference type="Pfam" id="PF06761">
    <property type="entry name" value="IcmF-related"/>
    <property type="match status" value="1"/>
</dbReference>
<dbReference type="EMBL" id="CAJFCI010000074">
    <property type="protein sequence ID" value="CAD5109370.1"/>
    <property type="molecule type" value="Genomic_DNA"/>
</dbReference>
<sequence length="1230" mass="137243">MIIWTYIKRFGLPLLRQFKSAMPILLLLGVVFLLVAIWWLGPQWTWRDSQPLADLSMRVLLTVVVVLIPTLAWALVLRSRNRQFEEERRQAMQVQHDPVLRFVRAQERALDRSLAMLRENLGGRNPLYQLPWYLVLGRENAGKTSLINRSNQNFRLTGVTKAGSRKLHDDPDLAYPVDWWIGDQAVLIDPPGEIISQSEASAAGEKDKESPGQAEQGEDGSSRASDDDHLPLGTHARLWEGLVGWLGRNRSRRPLNGVVLVVDLVTLLTQKVSDRKALALLLRARLVELSRQLGTRPPLYVVLSKFDQLDGFGPFFERLPRSVREDIFGFTFTLDSVDDFDAWLEELSKRYDAFVGRVNEQVFDALGKTSGLEQRDGLFSLVRQLAGMRPVLLGFLQEILGSDRYATPALVRGVYFSSVYQQGQVCNAFVNAAAKSYGMQVPVQAVQPDGRSVVYFAQRLFHQVIYPEAGLAGDNVNVLASKKRILAVSGAVAALGCLVVIGGWQHYYNVNREKAASVLDKSREFSARNIDGRVDPTGRNLLEPLDQIRSAVSVFGDYRNAWPVVSDMGLYQGRSIGPKVDEAYLQLLSKRFLPAIASGVMDSINNAEPNSNDQLAALRVYRMIEDRQNRRPAMVEDWMAKVWQNAFQAEGRVQNALMNHLEYAMQYVDTDLPQYRPRVREVQQQLRQIPLQQRVYMAMKQQAREALYAPLDLRHEVGPAFDVVYKSVSPESLEGDGTRIDALLTARGFRNYFEPYGKDLTDLAIIDQWTLGERKRIDYSEADKQALAERIRTLYNADYIDTWRRGLNQLEVVDFDNIAQAVEVLGSVTSPSAPMRRLVETVRDNSVLYPEAEPATGEAKAVVAKVGEAAGDASGREQAASIARAFAPMSELLIAKGDKQPYLDGTMAAVGDVYSLMKSVQDSPERGKAALNVVLDRFNLKGADPIGNLLRVATGLPEPLNHQVKKLADESSQVLLIEALRELERRWDADVYSFYAQRLAGRYPFNPASRSDASLEDFAAFFGPQGRLRQFSDQYLKLFFEDNLDALYSERRGGYLVRTDVLTQLETANRIRDAFFNNRGALGVQFTVEPLGLTPNRRSSVLGVEGQLVPYNHGPSNSVGLIWPNSLGEGGESRVTLVNSSGNSSTLSYRGPWSLFRLLSQARLNGSAVNSVDLSFMAGDGAMRYRVTAEKAVNPFTQRPFNGFVLPRTLLQDAPRQTHAAAEGSSGGGA</sequence>
<dbReference type="RefSeq" id="WP_187672685.1">
    <property type="nucleotide sequence ID" value="NZ_CAJFCI010000074.1"/>
</dbReference>
<comment type="caution">
    <text evidence="7">The sequence shown here is derived from an EMBL/GenBank/DDBJ whole genome shotgun (WGS) entry which is preliminary data.</text>
</comment>
<dbReference type="SUPFAM" id="SSF52540">
    <property type="entry name" value="P-loop containing nucleoside triphosphate hydrolases"/>
    <property type="match status" value="1"/>
</dbReference>
<dbReference type="InterPro" id="IPR010623">
    <property type="entry name" value="IcmF_C"/>
</dbReference>
<evidence type="ECO:0000313" key="8">
    <source>
        <dbReference type="Proteomes" id="UP000583387"/>
    </source>
</evidence>
<evidence type="ECO:0000259" key="5">
    <source>
        <dbReference type="Pfam" id="PF14331"/>
    </source>
</evidence>
<feature type="transmembrane region" description="Helical" evidence="2">
    <location>
        <begin position="21"/>
        <end position="39"/>
    </location>
</feature>
<dbReference type="InterPro" id="IPR053156">
    <property type="entry name" value="T6SS_TssM-like"/>
</dbReference>
<dbReference type="InterPro" id="IPR009612">
    <property type="entry name" value="IcmF-rel"/>
</dbReference>
<name>A0A7U7ESE4_9GAMM</name>
<accession>A0A7U7ESE4</accession>
<feature type="transmembrane region" description="Helical" evidence="2">
    <location>
        <begin position="59"/>
        <end position="77"/>
    </location>
</feature>
<protein>
    <recommendedName>
        <fullName evidence="9">Type VI secretion system membrane subunit TssM</fullName>
    </recommendedName>
</protein>
<reference evidence="7 8" key="1">
    <citation type="submission" date="2020-08" db="EMBL/GenBank/DDBJ databases">
        <authorList>
            <person name="Criscuolo A."/>
        </authorList>
    </citation>
    <scope>NUCLEOTIDE SEQUENCE [LARGE SCALE GENOMIC DNA]</scope>
    <source>
        <strain evidence="7">CIP111764</strain>
    </source>
</reference>
<organism evidence="7 8">
    <name type="scientific">Zestomonas carbonaria</name>
    <dbReference type="NCBI Taxonomy" id="2762745"/>
    <lineage>
        <taxon>Bacteria</taxon>
        <taxon>Pseudomonadati</taxon>
        <taxon>Pseudomonadota</taxon>
        <taxon>Gammaproteobacteria</taxon>
        <taxon>Pseudomonadales</taxon>
        <taxon>Pseudomonadaceae</taxon>
        <taxon>Zestomonas</taxon>
    </lineage>
</organism>
<dbReference type="Pfam" id="PF21070">
    <property type="entry name" value="IcmF_helical"/>
    <property type="match status" value="1"/>
</dbReference>
<dbReference type="InterPro" id="IPR048677">
    <property type="entry name" value="TssM1_hel"/>
</dbReference>
<dbReference type="PANTHER" id="PTHR36153:SF5">
    <property type="entry name" value="EXPORTED PROTEIN"/>
    <property type="match status" value="1"/>
</dbReference>
<keyword evidence="8" id="KW-1185">Reference proteome</keyword>
<feature type="domain" description="IcmF-related" evidence="4">
    <location>
        <begin position="542"/>
        <end position="845"/>
    </location>
</feature>
<dbReference type="Pfam" id="PF14331">
    <property type="entry name" value="IcmF-related_N"/>
    <property type="match status" value="1"/>
</dbReference>
<dbReference type="Proteomes" id="UP000583387">
    <property type="component" value="Unassembled WGS sequence"/>
</dbReference>
<evidence type="ECO:0000313" key="7">
    <source>
        <dbReference type="EMBL" id="CAD5109370.1"/>
    </source>
</evidence>
<evidence type="ECO:0000259" key="3">
    <source>
        <dbReference type="Pfam" id="PF06744"/>
    </source>
</evidence>
<proteinExistence type="predicted"/>
<evidence type="ECO:0000259" key="4">
    <source>
        <dbReference type="Pfam" id="PF06761"/>
    </source>
</evidence>
<dbReference type="Pfam" id="PF06744">
    <property type="entry name" value="IcmF_C"/>
    <property type="match status" value="1"/>
</dbReference>
<keyword evidence="2" id="KW-0812">Transmembrane</keyword>
<dbReference type="NCBIfam" id="TIGR03348">
    <property type="entry name" value="VI_IcmF"/>
    <property type="match status" value="1"/>
</dbReference>
<keyword evidence="2" id="KW-0472">Membrane</keyword>
<keyword evidence="2" id="KW-1133">Transmembrane helix</keyword>
<dbReference type="PANTHER" id="PTHR36153">
    <property type="entry name" value="INNER MEMBRANE PROTEIN-RELATED"/>
    <property type="match status" value="1"/>
</dbReference>
<dbReference type="InterPro" id="IPR025743">
    <property type="entry name" value="TssM1_N"/>
</dbReference>
<feature type="transmembrane region" description="Helical" evidence="2">
    <location>
        <begin position="485"/>
        <end position="504"/>
    </location>
</feature>
<feature type="region of interest" description="Disordered" evidence="1">
    <location>
        <begin position="198"/>
        <end position="227"/>
    </location>
</feature>
<feature type="domain" description="Type VI secretion system component TssM1 helical" evidence="6">
    <location>
        <begin position="982"/>
        <end position="1076"/>
    </location>
</feature>
<feature type="domain" description="Type VI secretion system component TssM1 N-terminal" evidence="5">
    <location>
        <begin position="235"/>
        <end position="488"/>
    </location>
</feature>
<dbReference type="AlphaFoldDB" id="A0A7U7ESE4"/>
<evidence type="ECO:0008006" key="9">
    <source>
        <dbReference type="Google" id="ProtNLM"/>
    </source>
</evidence>
<evidence type="ECO:0000256" key="2">
    <source>
        <dbReference type="SAM" id="Phobius"/>
    </source>
</evidence>
<dbReference type="InterPro" id="IPR027417">
    <property type="entry name" value="P-loop_NTPase"/>
</dbReference>
<gene>
    <name evidence="7" type="ORF">PSEWESI4_03667</name>
</gene>
<evidence type="ECO:0000259" key="6">
    <source>
        <dbReference type="Pfam" id="PF21070"/>
    </source>
</evidence>